<dbReference type="GO" id="GO:0000731">
    <property type="term" value="P:DNA synthesis involved in DNA repair"/>
    <property type="evidence" value="ECO:0007669"/>
    <property type="project" value="TreeGrafter"/>
</dbReference>
<dbReference type="PANTHER" id="PTHR32182">
    <property type="entry name" value="DNA REPLICATION AND REPAIR PROTEIN RECF"/>
    <property type="match status" value="1"/>
</dbReference>
<proteinExistence type="predicted"/>
<gene>
    <name evidence="2" type="ORF">S01H4_32818</name>
</gene>
<comment type="caution">
    <text evidence="2">The sequence shown here is derived from an EMBL/GenBank/DDBJ whole genome shotgun (WGS) entry which is preliminary data.</text>
</comment>
<dbReference type="InterPro" id="IPR041685">
    <property type="entry name" value="AAA_GajA/Old/RecF-like"/>
</dbReference>
<accession>X1A0F5</accession>
<evidence type="ECO:0000259" key="1">
    <source>
        <dbReference type="Pfam" id="PF13175"/>
    </source>
</evidence>
<sequence>MKIRELSIQRFKSLKKVSMKKIGDLIILIGANGSGKSNLLEALTLFFNELDFDTTERSIGKLDEYFWFGRKVRQPIEFEVLIEFSKAEIADMLPEDSKEAYRIGDKGRLTIKRAIKGPANSAVWGPTSAKLIMLTDGKLVTPTKIKVVASPVEGKSIKASETEGKQEVTQTPPQPESNDLLTAILPNLLQKLKSRFIYIPSTRNATAIFSGYQRRPSIITSDI</sequence>
<dbReference type="SUPFAM" id="SSF52540">
    <property type="entry name" value="P-loop containing nucleoside triphosphate hydrolases"/>
    <property type="match status" value="1"/>
</dbReference>
<evidence type="ECO:0000313" key="2">
    <source>
        <dbReference type="EMBL" id="GAG75575.1"/>
    </source>
</evidence>
<feature type="non-terminal residue" evidence="2">
    <location>
        <position position="223"/>
    </location>
</feature>
<dbReference type="EMBL" id="BART01017204">
    <property type="protein sequence ID" value="GAG75575.1"/>
    <property type="molecule type" value="Genomic_DNA"/>
</dbReference>
<reference evidence="2" key="1">
    <citation type="journal article" date="2014" name="Front. Microbiol.">
        <title>High frequency of phylogenetically diverse reductive dehalogenase-homologous genes in deep subseafloor sedimentary metagenomes.</title>
        <authorList>
            <person name="Kawai M."/>
            <person name="Futagami T."/>
            <person name="Toyoda A."/>
            <person name="Takaki Y."/>
            <person name="Nishi S."/>
            <person name="Hori S."/>
            <person name="Arai W."/>
            <person name="Tsubouchi T."/>
            <person name="Morono Y."/>
            <person name="Uchiyama I."/>
            <person name="Ito T."/>
            <person name="Fujiyama A."/>
            <person name="Inagaki F."/>
            <person name="Takami H."/>
        </authorList>
    </citation>
    <scope>NUCLEOTIDE SEQUENCE</scope>
    <source>
        <strain evidence="2">Expedition CK06-06</strain>
    </source>
</reference>
<organism evidence="2">
    <name type="scientific">marine sediment metagenome</name>
    <dbReference type="NCBI Taxonomy" id="412755"/>
    <lineage>
        <taxon>unclassified sequences</taxon>
        <taxon>metagenomes</taxon>
        <taxon>ecological metagenomes</taxon>
    </lineage>
</organism>
<feature type="domain" description="Endonuclease GajA/Old nuclease/RecF-like AAA" evidence="1">
    <location>
        <begin position="1"/>
        <end position="214"/>
    </location>
</feature>
<protein>
    <recommendedName>
        <fullName evidence="1">Endonuclease GajA/Old nuclease/RecF-like AAA domain-containing protein</fullName>
    </recommendedName>
</protein>
<dbReference type="Gene3D" id="3.40.50.300">
    <property type="entry name" value="P-loop containing nucleotide triphosphate hydrolases"/>
    <property type="match status" value="1"/>
</dbReference>
<name>X1A0F5_9ZZZZ</name>
<dbReference type="GO" id="GO:0006302">
    <property type="term" value="P:double-strand break repair"/>
    <property type="evidence" value="ECO:0007669"/>
    <property type="project" value="TreeGrafter"/>
</dbReference>
<dbReference type="PANTHER" id="PTHR32182:SF22">
    <property type="entry name" value="ATP-DEPENDENT ENDONUCLEASE, OLD FAMILY-RELATED"/>
    <property type="match status" value="1"/>
</dbReference>
<dbReference type="Pfam" id="PF13175">
    <property type="entry name" value="AAA_15"/>
    <property type="match status" value="1"/>
</dbReference>
<dbReference type="AlphaFoldDB" id="X1A0F5"/>
<dbReference type="InterPro" id="IPR027417">
    <property type="entry name" value="P-loop_NTPase"/>
</dbReference>